<comment type="caution">
    <text evidence="1">The sequence shown here is derived from an EMBL/GenBank/DDBJ whole genome shotgun (WGS) entry which is preliminary data.</text>
</comment>
<dbReference type="Proteomes" id="UP000325182">
    <property type="component" value="Unassembled WGS sequence"/>
</dbReference>
<dbReference type="InterPro" id="IPR027417">
    <property type="entry name" value="P-loop_NTPase"/>
</dbReference>
<dbReference type="RefSeq" id="WP_148954719.1">
    <property type="nucleotide sequence ID" value="NZ_VTEG01000016.1"/>
</dbReference>
<gene>
    <name evidence="1" type="ORF">FZC84_17590</name>
</gene>
<evidence type="ECO:0000313" key="2">
    <source>
        <dbReference type="Proteomes" id="UP000325182"/>
    </source>
</evidence>
<organism evidence="1 2">
    <name type="scientific">Rossellomorea vietnamensis</name>
    <dbReference type="NCBI Taxonomy" id="218284"/>
    <lineage>
        <taxon>Bacteria</taxon>
        <taxon>Bacillati</taxon>
        <taxon>Bacillota</taxon>
        <taxon>Bacilli</taxon>
        <taxon>Bacillales</taxon>
        <taxon>Bacillaceae</taxon>
        <taxon>Rossellomorea</taxon>
    </lineage>
</organism>
<reference evidence="1 2" key="1">
    <citation type="submission" date="2019-08" db="EMBL/GenBank/DDBJ databases">
        <title>Bacillus genomes from the desert of Cuatro Cienegas, Coahuila.</title>
        <authorList>
            <person name="Olmedo-Alvarez G."/>
        </authorList>
    </citation>
    <scope>NUCLEOTIDE SEQUENCE [LARGE SCALE GENOMIC DNA]</scope>
    <source>
        <strain evidence="1 2">CH128b_4D</strain>
    </source>
</reference>
<accession>A0A5D4M8H9</accession>
<dbReference type="Pfam" id="PF03567">
    <property type="entry name" value="Sulfotransfer_2"/>
    <property type="match status" value="1"/>
</dbReference>
<dbReference type="SUPFAM" id="SSF52540">
    <property type="entry name" value="P-loop containing nucleoside triphosphate hydrolases"/>
    <property type="match status" value="1"/>
</dbReference>
<evidence type="ECO:0000313" key="1">
    <source>
        <dbReference type="EMBL" id="TYR97831.1"/>
    </source>
</evidence>
<sequence length="260" mass="30437">MMSMTPKLQQLHTFIFTSAPPLYSKEFPVMFFWSPKSGCTSLIKWFYFQLGILNEALDYDPWVHTYRMEVFQKQNDYMRNAILTLHDTKDKEVYKLVRNPYTRAVSSFLFAFSFDEAMNSVAPEAVNGSISFKEFLYKVKNNEHGRIDTHISKQYVQNEEAYVTKYIRLENFASEMAAIEKSYGLLASPIEEITKSHHHNADKISAGINQSFADVKLSKQSLRNMSLPDYRHFYDEETKNLVQELFADDFKTYGYSLENF</sequence>
<name>A0A5D4M8H9_9BACI</name>
<proteinExistence type="predicted"/>
<dbReference type="EMBL" id="VTEG01000016">
    <property type="protein sequence ID" value="TYR97831.1"/>
    <property type="molecule type" value="Genomic_DNA"/>
</dbReference>
<dbReference type="GO" id="GO:0016020">
    <property type="term" value="C:membrane"/>
    <property type="evidence" value="ECO:0007669"/>
    <property type="project" value="InterPro"/>
</dbReference>
<dbReference type="AlphaFoldDB" id="A0A5D4M8H9"/>
<keyword evidence="1" id="KW-0808">Transferase</keyword>
<dbReference type="GO" id="GO:0008146">
    <property type="term" value="F:sulfotransferase activity"/>
    <property type="evidence" value="ECO:0007669"/>
    <property type="project" value="InterPro"/>
</dbReference>
<protein>
    <submittedName>
        <fullName evidence="1">Sulfotransferase family protein</fullName>
    </submittedName>
</protein>
<dbReference type="InterPro" id="IPR005331">
    <property type="entry name" value="Sulfotransferase"/>
</dbReference>